<feature type="transmembrane region" description="Helical" evidence="1">
    <location>
        <begin position="274"/>
        <end position="298"/>
    </location>
</feature>
<keyword evidence="3" id="KW-1185">Reference proteome</keyword>
<dbReference type="EMBL" id="JAQOTG010000006">
    <property type="protein sequence ID" value="MDE8563983.1"/>
    <property type="molecule type" value="Genomic_DNA"/>
</dbReference>
<evidence type="ECO:0000256" key="1">
    <source>
        <dbReference type="SAM" id="Phobius"/>
    </source>
</evidence>
<feature type="transmembrane region" description="Helical" evidence="1">
    <location>
        <begin position="238"/>
        <end position="262"/>
    </location>
</feature>
<organism evidence="2 3">
    <name type="scientific">Anoxybacteroides rupiense</name>
    <dbReference type="NCBI Taxonomy" id="311460"/>
    <lineage>
        <taxon>Bacteria</taxon>
        <taxon>Bacillati</taxon>
        <taxon>Bacillota</taxon>
        <taxon>Bacilli</taxon>
        <taxon>Bacillales</taxon>
        <taxon>Anoxybacillaceae</taxon>
        <taxon>Anoxybacteroides</taxon>
    </lineage>
</organism>
<gene>
    <name evidence="2" type="ORF">PNH38_08795</name>
</gene>
<dbReference type="RefSeq" id="WP_275191889.1">
    <property type="nucleotide sequence ID" value="NZ_JAQOTG010000006.1"/>
</dbReference>
<dbReference type="PANTHER" id="PTHR41324:SF1">
    <property type="entry name" value="DUF2232 DOMAIN-CONTAINING PROTEIN"/>
    <property type="match status" value="1"/>
</dbReference>
<accession>A0ABT5W3U4</accession>
<dbReference type="InterPro" id="IPR018710">
    <property type="entry name" value="DUF2232"/>
</dbReference>
<keyword evidence="1" id="KW-1133">Transmembrane helix</keyword>
<proteinExistence type="predicted"/>
<keyword evidence="1" id="KW-0472">Membrane</keyword>
<dbReference type="PANTHER" id="PTHR41324">
    <property type="entry name" value="MEMBRANE PROTEIN-RELATED"/>
    <property type="match status" value="1"/>
</dbReference>
<feature type="transmembrane region" description="Helical" evidence="1">
    <location>
        <begin position="50"/>
        <end position="68"/>
    </location>
</feature>
<evidence type="ECO:0000313" key="2">
    <source>
        <dbReference type="EMBL" id="MDE8563983.1"/>
    </source>
</evidence>
<feature type="transmembrane region" description="Helical" evidence="1">
    <location>
        <begin position="12"/>
        <end position="38"/>
    </location>
</feature>
<comment type="caution">
    <text evidence="2">The sequence shown here is derived from an EMBL/GenBank/DDBJ whole genome shotgun (WGS) entry which is preliminary data.</text>
</comment>
<feature type="transmembrane region" description="Helical" evidence="1">
    <location>
        <begin position="216"/>
        <end position="232"/>
    </location>
</feature>
<name>A0ABT5W3U4_9BACL</name>
<feature type="transmembrane region" description="Helical" evidence="1">
    <location>
        <begin position="98"/>
        <end position="118"/>
    </location>
</feature>
<dbReference type="Pfam" id="PF09991">
    <property type="entry name" value="DUF2232"/>
    <property type="match status" value="1"/>
</dbReference>
<reference evidence="2 3" key="1">
    <citation type="submission" date="2023-01" db="EMBL/GenBank/DDBJ databases">
        <title>Genome-based reclassification of Anoxybacillus geothermalis as a later heterotypic synonym of Anoxybacillus rupiensis.</title>
        <authorList>
            <person name="Inan Bektas K."/>
            <person name="Canakci S."/>
            <person name="Belduz A.A."/>
            <person name="Guler H.H."/>
        </authorList>
    </citation>
    <scope>NUCLEOTIDE SEQUENCE [LARGE SCALE GENOMIC DNA]</scope>
    <source>
        <strain evidence="2 3">DSM 17127</strain>
    </source>
</reference>
<feature type="transmembrane region" description="Helical" evidence="1">
    <location>
        <begin position="170"/>
        <end position="195"/>
    </location>
</feature>
<dbReference type="Proteomes" id="UP001213979">
    <property type="component" value="Unassembled WGS sequence"/>
</dbReference>
<evidence type="ECO:0000313" key="3">
    <source>
        <dbReference type="Proteomes" id="UP001213979"/>
    </source>
</evidence>
<keyword evidence="1" id="KW-0812">Transmembrane</keyword>
<sequence>MKNTYVLTEAAIQLAIFIVLFLIFLYVPFLSVVALFFLSLPFIVFTMRHGYAPGFMLLAVALIVSSLIGSLLSLPVVLMFGTSGIVIGIMFAKKKNRYLILTVATLVFLVNIVLDYIISVKFFNLDIISQTLSMLKESFHASMQIMKGMGQEPPKEMQDRFQQMLEFVQYIIPSVFVLSALAAAYLTIMASIPILKRLNMPIGTWPPFRHIMLPKPLLWYYLIILLATFFPLEKGSFVFIAIINLYYVLQLLFLIQGFSFLYYVAEQKKMARSIVVVGTLFCFFLPFLLYVIVILGIIDLGFELRKRIR</sequence>
<protein>
    <submittedName>
        <fullName evidence="2">YybS family protein</fullName>
    </submittedName>
</protein>